<dbReference type="InterPro" id="IPR029044">
    <property type="entry name" value="Nucleotide-diphossugar_trans"/>
</dbReference>
<dbReference type="Proteomes" id="UP000664859">
    <property type="component" value="Unassembled WGS sequence"/>
</dbReference>
<dbReference type="Gene3D" id="3.90.550.10">
    <property type="entry name" value="Spore Coat Polysaccharide Biosynthesis Protein SpsA, Chain A"/>
    <property type="match status" value="1"/>
</dbReference>
<evidence type="ECO:0000256" key="2">
    <source>
        <dbReference type="ARBA" id="ARBA00022676"/>
    </source>
</evidence>
<dbReference type="Pfam" id="PF13632">
    <property type="entry name" value="Glyco_trans_2_3"/>
    <property type="match status" value="1"/>
</dbReference>
<keyword evidence="10" id="KW-1185">Reference proteome</keyword>
<feature type="non-terminal residue" evidence="9">
    <location>
        <position position="325"/>
    </location>
</feature>
<organism evidence="9 10">
    <name type="scientific">Tribonema minus</name>
    <dbReference type="NCBI Taxonomy" id="303371"/>
    <lineage>
        <taxon>Eukaryota</taxon>
        <taxon>Sar</taxon>
        <taxon>Stramenopiles</taxon>
        <taxon>Ochrophyta</taxon>
        <taxon>PX clade</taxon>
        <taxon>Xanthophyceae</taxon>
        <taxon>Tribonematales</taxon>
        <taxon>Tribonemataceae</taxon>
        <taxon>Tribonema</taxon>
    </lineage>
</organism>
<keyword evidence="5 7" id="KW-1133">Transmembrane helix</keyword>
<dbReference type="OrthoDB" id="72851at2759"/>
<feature type="transmembrane region" description="Helical" evidence="7">
    <location>
        <begin position="104"/>
        <end position="128"/>
    </location>
</feature>
<feature type="non-terminal residue" evidence="9">
    <location>
        <position position="1"/>
    </location>
</feature>
<gene>
    <name evidence="9" type="ORF">JKP88DRAFT_230720</name>
</gene>
<dbReference type="InterPro" id="IPR001173">
    <property type="entry name" value="Glyco_trans_2-like"/>
</dbReference>
<feature type="domain" description="Glycosyltransferase 2-like" evidence="8">
    <location>
        <begin position="9"/>
        <end position="123"/>
    </location>
</feature>
<comment type="caution">
    <text evidence="9">The sequence shown here is derived from an EMBL/GenBank/DDBJ whole genome shotgun (WGS) entry which is preliminary data.</text>
</comment>
<dbReference type="EMBL" id="JAFCMP010000014">
    <property type="protein sequence ID" value="KAG5191781.1"/>
    <property type="molecule type" value="Genomic_DNA"/>
</dbReference>
<keyword evidence="4 7" id="KW-0812">Transmembrane</keyword>
<accession>A0A835ZDK2</accession>
<dbReference type="GO" id="GO:0016020">
    <property type="term" value="C:membrane"/>
    <property type="evidence" value="ECO:0007669"/>
    <property type="project" value="UniProtKB-SubCell"/>
</dbReference>
<name>A0A835ZDK2_9STRA</name>
<dbReference type="GO" id="GO:0016757">
    <property type="term" value="F:glycosyltransferase activity"/>
    <property type="evidence" value="ECO:0007669"/>
    <property type="project" value="UniProtKB-KW"/>
</dbReference>
<keyword evidence="6 7" id="KW-0472">Membrane</keyword>
<dbReference type="PANTHER" id="PTHR43867:SF2">
    <property type="entry name" value="CELLULOSE SYNTHASE CATALYTIC SUBUNIT A [UDP-FORMING]"/>
    <property type="match status" value="1"/>
</dbReference>
<evidence type="ECO:0000256" key="6">
    <source>
        <dbReference type="ARBA" id="ARBA00023136"/>
    </source>
</evidence>
<evidence type="ECO:0000313" key="9">
    <source>
        <dbReference type="EMBL" id="KAG5191781.1"/>
    </source>
</evidence>
<dbReference type="SUPFAM" id="SSF53448">
    <property type="entry name" value="Nucleotide-diphospho-sugar transferases"/>
    <property type="match status" value="1"/>
</dbReference>
<evidence type="ECO:0000256" key="7">
    <source>
        <dbReference type="SAM" id="Phobius"/>
    </source>
</evidence>
<feature type="transmembrane region" description="Helical" evidence="7">
    <location>
        <begin position="259"/>
        <end position="276"/>
    </location>
</feature>
<dbReference type="PANTHER" id="PTHR43867">
    <property type="entry name" value="CELLULOSE SYNTHASE CATALYTIC SUBUNIT A [UDP-FORMING]"/>
    <property type="match status" value="1"/>
</dbReference>
<proteinExistence type="predicted"/>
<dbReference type="AlphaFoldDB" id="A0A835ZDK2"/>
<evidence type="ECO:0000256" key="3">
    <source>
        <dbReference type="ARBA" id="ARBA00022679"/>
    </source>
</evidence>
<dbReference type="InterPro" id="IPR050321">
    <property type="entry name" value="Glycosyltr_2/OpgH_subfam"/>
</dbReference>
<comment type="subcellular location">
    <subcellularLocation>
        <location evidence="1">Membrane</location>
        <topology evidence="1">Multi-pass membrane protein</topology>
    </subcellularLocation>
</comment>
<protein>
    <recommendedName>
        <fullName evidence="8">Glycosyltransferase 2-like domain-containing protein</fullName>
    </recommendedName>
</protein>
<evidence type="ECO:0000256" key="1">
    <source>
        <dbReference type="ARBA" id="ARBA00004141"/>
    </source>
</evidence>
<evidence type="ECO:0000313" key="10">
    <source>
        <dbReference type="Proteomes" id="UP000664859"/>
    </source>
</evidence>
<keyword evidence="3" id="KW-0808">Transferase</keyword>
<reference evidence="9" key="1">
    <citation type="submission" date="2021-02" db="EMBL/GenBank/DDBJ databases">
        <title>First Annotated Genome of the Yellow-green Alga Tribonema minus.</title>
        <authorList>
            <person name="Mahan K.M."/>
        </authorList>
    </citation>
    <scope>NUCLEOTIDE SEQUENCE</scope>
    <source>
        <strain evidence="9">UTEX B ZZ1240</strain>
    </source>
</reference>
<evidence type="ECO:0000256" key="4">
    <source>
        <dbReference type="ARBA" id="ARBA00022692"/>
    </source>
</evidence>
<keyword evidence="2" id="KW-0328">Glycosyltransferase</keyword>
<evidence type="ECO:0000259" key="8">
    <source>
        <dbReference type="Pfam" id="PF13632"/>
    </source>
</evidence>
<feature type="transmembrane region" description="Helical" evidence="7">
    <location>
        <begin position="180"/>
        <end position="204"/>
    </location>
</feature>
<evidence type="ECO:0000256" key="5">
    <source>
        <dbReference type="ARBA" id="ARBA00022989"/>
    </source>
</evidence>
<sequence length="325" mass="36334">LSGWDGAGCTPCCGTGVTFNRHALVKVGGFSTGSITEDFKTSLNLCAHGYTCKYFLQRMTRGVSPKELNAFMVQRLRWAVGAIQIVRAGNPLFTKGLHLRARWLYFWSTVGILYIIPVCAMGVIMYSTILAGASISFGPVSFEEYLEFGGTAVGLMMVMQYLAGWRLCWRDYLRALQDNFTVFMTLIRAILIGFCGVEMGFAVTSKDVSFDLKANLYHAAPHVFVYLLSGCAMAKAVLEILADEGVFTQFWTSSFQPKLLYFSIGWTVFLWVMISGPPRMVLYGWRRARREARATLRCANAHVPALQELPNTPMNTFPPLSPELW</sequence>
<feature type="transmembrane region" description="Helical" evidence="7">
    <location>
        <begin position="148"/>
        <end position="168"/>
    </location>
</feature>